<reference evidence="1" key="1">
    <citation type="journal article" date="2021" name="Environ. Microbiol.">
        <title>Gene family expansions and transcriptome signatures uncover fungal adaptations to wood decay.</title>
        <authorList>
            <person name="Hage H."/>
            <person name="Miyauchi S."/>
            <person name="Viragh M."/>
            <person name="Drula E."/>
            <person name="Min B."/>
            <person name="Chaduli D."/>
            <person name="Navarro D."/>
            <person name="Favel A."/>
            <person name="Norest M."/>
            <person name="Lesage-Meessen L."/>
            <person name="Balint B."/>
            <person name="Merenyi Z."/>
            <person name="de Eugenio L."/>
            <person name="Morin E."/>
            <person name="Martinez A.T."/>
            <person name="Baldrian P."/>
            <person name="Stursova M."/>
            <person name="Martinez M.J."/>
            <person name="Novotny C."/>
            <person name="Magnuson J.K."/>
            <person name="Spatafora J.W."/>
            <person name="Maurice S."/>
            <person name="Pangilinan J."/>
            <person name="Andreopoulos W."/>
            <person name="LaButti K."/>
            <person name="Hundley H."/>
            <person name="Na H."/>
            <person name="Kuo A."/>
            <person name="Barry K."/>
            <person name="Lipzen A."/>
            <person name="Henrissat B."/>
            <person name="Riley R."/>
            <person name="Ahrendt S."/>
            <person name="Nagy L.G."/>
            <person name="Grigoriev I.V."/>
            <person name="Martin F."/>
            <person name="Rosso M.N."/>
        </authorList>
    </citation>
    <scope>NUCLEOTIDE SEQUENCE</scope>
    <source>
        <strain evidence="1">CBS 384.51</strain>
    </source>
</reference>
<accession>A0ACB8U6Z9</accession>
<sequence length="214" mass="23644">MGPEEGNIAGDEDFNSLAQYEALSIQKEAELAKRVVAQYVKCRHDLWKANRIVTSGIATRKAINLDFEDESESAVHILVHDLRPPFLDGRIVFIIKKDSALVKEKCEQVERQKAAAKLALGGTSLGKNMGVKDEDAVAEAEQGQEGLQGFFVSNRAWFYKRAELETEMARQQKETAQRAAEEALGIKTASGSALELEVRRSWCLVHPDISGATV</sequence>
<protein>
    <submittedName>
        <fullName evidence="1">Uncharacterized protein</fullName>
    </submittedName>
</protein>
<dbReference type="Proteomes" id="UP001055072">
    <property type="component" value="Unassembled WGS sequence"/>
</dbReference>
<organism evidence="1 2">
    <name type="scientific">Irpex rosettiformis</name>
    <dbReference type="NCBI Taxonomy" id="378272"/>
    <lineage>
        <taxon>Eukaryota</taxon>
        <taxon>Fungi</taxon>
        <taxon>Dikarya</taxon>
        <taxon>Basidiomycota</taxon>
        <taxon>Agaricomycotina</taxon>
        <taxon>Agaricomycetes</taxon>
        <taxon>Polyporales</taxon>
        <taxon>Irpicaceae</taxon>
        <taxon>Irpex</taxon>
    </lineage>
</organism>
<keyword evidence="2" id="KW-1185">Reference proteome</keyword>
<dbReference type="EMBL" id="MU274909">
    <property type="protein sequence ID" value="KAI0089740.1"/>
    <property type="molecule type" value="Genomic_DNA"/>
</dbReference>
<evidence type="ECO:0000313" key="2">
    <source>
        <dbReference type="Proteomes" id="UP001055072"/>
    </source>
</evidence>
<comment type="caution">
    <text evidence="1">The sequence shown here is derived from an EMBL/GenBank/DDBJ whole genome shotgun (WGS) entry which is preliminary data.</text>
</comment>
<proteinExistence type="predicted"/>
<evidence type="ECO:0000313" key="1">
    <source>
        <dbReference type="EMBL" id="KAI0089740.1"/>
    </source>
</evidence>
<name>A0ACB8U6Z9_9APHY</name>
<gene>
    <name evidence="1" type="ORF">BDY19DRAFT_992711</name>
</gene>